<sequence>MGRFDNKVVIVTGSSNGIGRTTAILFAEEGAKVTITGRSEKALDITRDELLKAGAKADDIHYMTGDLTNESVQKKLIESTVEKFGQIDILVRLIFKT</sequence>
<dbReference type="Proteomes" id="UP000095283">
    <property type="component" value="Unplaced"/>
</dbReference>
<dbReference type="SUPFAM" id="SSF51735">
    <property type="entry name" value="NAD(P)-binding Rossmann-fold domains"/>
    <property type="match status" value="1"/>
</dbReference>
<evidence type="ECO:0000313" key="2">
    <source>
        <dbReference type="WBParaSite" id="Hba_19174"/>
    </source>
</evidence>
<keyword evidence="1" id="KW-1185">Reference proteome</keyword>
<dbReference type="Gene3D" id="3.40.50.720">
    <property type="entry name" value="NAD(P)-binding Rossmann-like Domain"/>
    <property type="match status" value="1"/>
</dbReference>
<dbReference type="InterPro" id="IPR036291">
    <property type="entry name" value="NAD(P)-bd_dom_sf"/>
</dbReference>
<organism evidence="1 2">
    <name type="scientific">Heterorhabditis bacteriophora</name>
    <name type="common">Entomopathogenic nematode worm</name>
    <dbReference type="NCBI Taxonomy" id="37862"/>
    <lineage>
        <taxon>Eukaryota</taxon>
        <taxon>Metazoa</taxon>
        <taxon>Ecdysozoa</taxon>
        <taxon>Nematoda</taxon>
        <taxon>Chromadorea</taxon>
        <taxon>Rhabditida</taxon>
        <taxon>Rhabditina</taxon>
        <taxon>Rhabditomorpha</taxon>
        <taxon>Strongyloidea</taxon>
        <taxon>Heterorhabditidae</taxon>
        <taxon>Heterorhabditis</taxon>
    </lineage>
</organism>
<name>A0A1I7XN63_HETBA</name>
<evidence type="ECO:0000313" key="1">
    <source>
        <dbReference type="Proteomes" id="UP000095283"/>
    </source>
</evidence>
<proteinExistence type="predicted"/>
<dbReference type="PANTHER" id="PTHR44115:SF4">
    <property type="entry name" value="OXIDOREDUCTASE"/>
    <property type="match status" value="1"/>
</dbReference>
<dbReference type="AlphaFoldDB" id="A0A1I7XN63"/>
<dbReference type="Pfam" id="PF00106">
    <property type="entry name" value="adh_short"/>
    <property type="match status" value="1"/>
</dbReference>
<dbReference type="InterPro" id="IPR002347">
    <property type="entry name" value="SDR_fam"/>
</dbReference>
<accession>A0A1I7XN63</accession>
<dbReference type="PANTHER" id="PTHR44115">
    <property type="entry name" value="PROTEIN CBG09704"/>
    <property type="match status" value="1"/>
</dbReference>
<dbReference type="WBParaSite" id="Hba_19174">
    <property type="protein sequence ID" value="Hba_19174"/>
    <property type="gene ID" value="Hba_19174"/>
</dbReference>
<reference evidence="2" key="1">
    <citation type="submission" date="2016-11" db="UniProtKB">
        <authorList>
            <consortium name="WormBaseParasite"/>
        </authorList>
    </citation>
    <scope>IDENTIFICATION</scope>
</reference>
<protein>
    <submittedName>
        <fullName evidence="2">SDR family NAD(P)-dependent oxidoreductase</fullName>
    </submittedName>
</protein>